<reference evidence="1" key="1">
    <citation type="submission" date="2020-09" db="EMBL/GenBank/DDBJ databases">
        <authorList>
            <person name="Dalcin Martins P."/>
        </authorList>
    </citation>
    <scope>NUCLEOTIDE SEQUENCE</scope>
    <source>
        <strain evidence="1">MAG47</strain>
    </source>
</reference>
<comment type="caution">
    <text evidence="1">The sequence shown here is derived from an EMBL/GenBank/DDBJ whole genome shotgun (WGS) entry which is preliminary data.</text>
</comment>
<reference evidence="1" key="2">
    <citation type="submission" date="2020-10" db="EMBL/GenBank/DDBJ databases">
        <title>Enrichment of novel Verrucomicrobia, Bacteroidetes and Krumholzibacteria in an oxygen-limited, methane- and iron-fed bioreactor inoculated with Bothnian Sea sediments.</title>
        <authorList>
            <person name="Martins P.D."/>
            <person name="de Jong A."/>
            <person name="Lenstra W.K."/>
            <person name="van Helmond N.A.G.M."/>
            <person name="Slomp C.P."/>
            <person name="Jetten M.S.M."/>
            <person name="Welte C.U."/>
            <person name="Rasigraf O."/>
        </authorList>
    </citation>
    <scope>NUCLEOTIDE SEQUENCE</scope>
    <source>
        <strain evidence="1">MAG47</strain>
    </source>
</reference>
<dbReference type="Gene3D" id="2.60.40.3440">
    <property type="match status" value="3"/>
</dbReference>
<sequence length="348" mass="36617">DWDPDGNLDPAGVTLVDGGSADANGTLTLNADGTFTFDPDTDFVGQVSFTYQVCDTGTPVYCDEAIVTIDIYPNPFGENYTFAVDDSYIGTQDDPITGNILDNDYDPEGDAQTVNTTPVVPPTNGSVVLNPDGTFTYTPNPGYYGPDQFVYEVCDNGTPQACDVATVYLLYPPENNPPVALDDVNNTLINTPVPGNVLTNDFDPDGDPVTINTTPVVPPSSGTLVLNPDGSYLYTPATDFVGVVSFVYEICDNGTPPLCDQAVVTITVIPIPTEDNNPPVAVNDAYQGLINTPVLGTVIPNDWDPDGNLDPAGVTLVDGGSADANGTLTLNADGTFTFDPDTDFVGQV</sequence>
<feature type="non-terminal residue" evidence="1">
    <location>
        <position position="1"/>
    </location>
</feature>
<feature type="non-terminal residue" evidence="1">
    <location>
        <position position="348"/>
    </location>
</feature>
<dbReference type="Pfam" id="PF17963">
    <property type="entry name" value="Big_9"/>
    <property type="match status" value="4"/>
</dbReference>
<dbReference type="Proteomes" id="UP000642265">
    <property type="component" value="Unassembled WGS sequence"/>
</dbReference>
<accession>A0A8I0N2I8</accession>
<evidence type="ECO:0000313" key="2">
    <source>
        <dbReference type="Proteomes" id="UP000642265"/>
    </source>
</evidence>
<name>A0A8I0N2I8_BRUAN</name>
<dbReference type="AlphaFoldDB" id="A0A8I0N2I8"/>
<dbReference type="EMBL" id="JACZKO010000018">
    <property type="protein sequence ID" value="MBE0560372.1"/>
    <property type="molecule type" value="Genomic_DNA"/>
</dbReference>
<gene>
    <name evidence="1" type="ORF">IH622_06025</name>
</gene>
<proteinExistence type="predicted"/>
<protein>
    <submittedName>
        <fullName evidence="1">Tandem-95 repeat protein</fullName>
    </submittedName>
</protein>
<evidence type="ECO:0000313" key="1">
    <source>
        <dbReference type="EMBL" id="MBE0560372.1"/>
    </source>
</evidence>
<organism evidence="1 2">
    <name type="scientific">Brucella anthropi</name>
    <name type="common">Ochrobactrum anthropi</name>
    <dbReference type="NCBI Taxonomy" id="529"/>
    <lineage>
        <taxon>Bacteria</taxon>
        <taxon>Pseudomonadati</taxon>
        <taxon>Pseudomonadota</taxon>
        <taxon>Alphaproteobacteria</taxon>
        <taxon>Hyphomicrobiales</taxon>
        <taxon>Brucellaceae</taxon>
        <taxon>Brucella/Ochrobactrum group</taxon>
        <taxon>Brucella</taxon>
    </lineage>
</organism>
<dbReference type="NCBIfam" id="NF012211">
    <property type="entry name" value="tand_rpt_95"/>
    <property type="match status" value="3"/>
</dbReference>